<feature type="domain" description="Cytochrome c" evidence="8">
    <location>
        <begin position="21"/>
        <end position="121"/>
    </location>
</feature>
<sequence>MRILISAMLASLPFIPVANAQDAEAGQRVFNQCRACHQIGETAKNAVGPHLNGLFQRKAGEVSGYNYSEANKTSGATWSEDFFVKYIADPKGTMPGNKMAYAGLKNEKQIADLVSFLKQYGPDGKKP</sequence>
<feature type="chain" id="PRO_5012868379" evidence="7">
    <location>
        <begin position="21"/>
        <end position="127"/>
    </location>
</feature>
<reference evidence="9 10" key="1">
    <citation type="journal article" date="2017" name="Water Res.">
        <title>Comammox in drinking water systems.</title>
        <authorList>
            <person name="Wang Y."/>
            <person name="Ma L."/>
            <person name="Mao Y."/>
            <person name="Jiang X."/>
            <person name="Xia Y."/>
            <person name="Yu K."/>
            <person name="Li B."/>
            <person name="Zhang T."/>
        </authorList>
    </citation>
    <scope>NUCLEOTIDE SEQUENCE [LARGE SCALE GENOMIC DNA]</scope>
    <source>
        <strain evidence="9">SG_bin8</strain>
    </source>
</reference>
<keyword evidence="4" id="KW-0249">Electron transport</keyword>
<dbReference type="RefSeq" id="WP_376800201.1">
    <property type="nucleotide sequence ID" value="NZ_DBNB01000028.1"/>
</dbReference>
<protein>
    <submittedName>
        <fullName evidence="9">Cytochrome C</fullName>
    </submittedName>
</protein>
<dbReference type="GO" id="GO:0046872">
    <property type="term" value="F:metal ion binding"/>
    <property type="evidence" value="ECO:0007669"/>
    <property type="project" value="UniProtKB-KW"/>
</dbReference>
<name>A0A1W9HRV9_9HYPH</name>
<dbReference type="AlphaFoldDB" id="A0A1W9HRV9"/>
<organism evidence="9 10">
    <name type="scientific">Candidatus Raskinella chloraquaticus</name>
    <dbReference type="NCBI Taxonomy" id="1951219"/>
    <lineage>
        <taxon>Bacteria</taxon>
        <taxon>Pseudomonadati</taxon>
        <taxon>Pseudomonadota</taxon>
        <taxon>Alphaproteobacteria</taxon>
        <taxon>Hyphomicrobiales</taxon>
        <taxon>Phreatobacteraceae</taxon>
        <taxon>Candidatus Raskinella</taxon>
    </lineage>
</organism>
<dbReference type="Pfam" id="PF00034">
    <property type="entry name" value="Cytochrom_C"/>
    <property type="match status" value="1"/>
</dbReference>
<dbReference type="InterPro" id="IPR036909">
    <property type="entry name" value="Cyt_c-like_dom_sf"/>
</dbReference>
<dbReference type="PRINTS" id="PR00604">
    <property type="entry name" value="CYTCHRMECIAB"/>
</dbReference>
<keyword evidence="1" id="KW-0813">Transport</keyword>
<evidence type="ECO:0000256" key="6">
    <source>
        <dbReference type="PROSITE-ProRule" id="PRU00433"/>
    </source>
</evidence>
<dbReference type="Gene3D" id="1.10.760.10">
    <property type="entry name" value="Cytochrome c-like domain"/>
    <property type="match status" value="1"/>
</dbReference>
<evidence type="ECO:0000313" key="9">
    <source>
        <dbReference type="EMBL" id="OQW50195.1"/>
    </source>
</evidence>
<gene>
    <name evidence="9" type="ORF">A4S15_00935</name>
</gene>
<evidence type="ECO:0000256" key="5">
    <source>
        <dbReference type="ARBA" id="ARBA00023004"/>
    </source>
</evidence>
<evidence type="ECO:0000256" key="1">
    <source>
        <dbReference type="ARBA" id="ARBA00022448"/>
    </source>
</evidence>
<comment type="caution">
    <text evidence="9">The sequence shown here is derived from an EMBL/GenBank/DDBJ whole genome shotgun (WGS) entry which is preliminary data.</text>
</comment>
<keyword evidence="5 6" id="KW-0408">Iron</keyword>
<dbReference type="STRING" id="1827387.A4S15_00935"/>
<evidence type="ECO:0000259" key="8">
    <source>
        <dbReference type="PROSITE" id="PS51007"/>
    </source>
</evidence>
<evidence type="ECO:0000256" key="7">
    <source>
        <dbReference type="SAM" id="SignalP"/>
    </source>
</evidence>
<accession>A0A1W9HRV9</accession>
<evidence type="ECO:0000256" key="2">
    <source>
        <dbReference type="ARBA" id="ARBA00022617"/>
    </source>
</evidence>
<dbReference type="SUPFAM" id="SSF46626">
    <property type="entry name" value="Cytochrome c"/>
    <property type="match status" value="1"/>
</dbReference>
<dbReference type="PROSITE" id="PS51007">
    <property type="entry name" value="CYTC"/>
    <property type="match status" value="1"/>
</dbReference>
<dbReference type="PANTHER" id="PTHR11961">
    <property type="entry name" value="CYTOCHROME C"/>
    <property type="match status" value="1"/>
</dbReference>
<dbReference type="GO" id="GO:0009055">
    <property type="term" value="F:electron transfer activity"/>
    <property type="evidence" value="ECO:0007669"/>
    <property type="project" value="InterPro"/>
</dbReference>
<evidence type="ECO:0000313" key="10">
    <source>
        <dbReference type="Proteomes" id="UP000192872"/>
    </source>
</evidence>
<keyword evidence="2 6" id="KW-0349">Heme</keyword>
<dbReference type="InterPro" id="IPR009056">
    <property type="entry name" value="Cyt_c-like_dom"/>
</dbReference>
<dbReference type="GO" id="GO:0020037">
    <property type="term" value="F:heme binding"/>
    <property type="evidence" value="ECO:0007669"/>
    <property type="project" value="InterPro"/>
</dbReference>
<evidence type="ECO:0000256" key="3">
    <source>
        <dbReference type="ARBA" id="ARBA00022723"/>
    </source>
</evidence>
<dbReference type="EMBL" id="LWDL01000026">
    <property type="protein sequence ID" value="OQW50195.1"/>
    <property type="molecule type" value="Genomic_DNA"/>
</dbReference>
<keyword evidence="7" id="KW-0732">Signal</keyword>
<dbReference type="Proteomes" id="UP000192872">
    <property type="component" value="Unassembled WGS sequence"/>
</dbReference>
<keyword evidence="3 6" id="KW-0479">Metal-binding</keyword>
<feature type="signal peptide" evidence="7">
    <location>
        <begin position="1"/>
        <end position="20"/>
    </location>
</feature>
<proteinExistence type="predicted"/>
<dbReference type="InterPro" id="IPR002327">
    <property type="entry name" value="Cyt_c_1A/1B"/>
</dbReference>
<evidence type="ECO:0000256" key="4">
    <source>
        <dbReference type="ARBA" id="ARBA00022982"/>
    </source>
</evidence>